<name>A0A9P1J156_9PELO</name>
<evidence type="ECO:0000313" key="2">
    <source>
        <dbReference type="Proteomes" id="UP001152747"/>
    </source>
</evidence>
<comment type="caution">
    <text evidence="1">The sequence shown here is derived from an EMBL/GenBank/DDBJ whole genome shotgun (WGS) entry which is preliminary data.</text>
</comment>
<reference evidence="1" key="1">
    <citation type="submission" date="2022-11" db="EMBL/GenBank/DDBJ databases">
        <authorList>
            <person name="Kikuchi T."/>
        </authorList>
    </citation>
    <scope>NUCLEOTIDE SEQUENCE</scope>
    <source>
        <strain evidence="1">PS1010</strain>
    </source>
</reference>
<dbReference type="EMBL" id="CANHGI010000006">
    <property type="protein sequence ID" value="CAI5454760.1"/>
    <property type="molecule type" value="Genomic_DNA"/>
</dbReference>
<gene>
    <name evidence="1" type="ORF">CAMP_LOCUS17397</name>
</gene>
<dbReference type="Proteomes" id="UP001152747">
    <property type="component" value="Unassembled WGS sequence"/>
</dbReference>
<dbReference type="AlphaFoldDB" id="A0A9P1J156"/>
<proteinExistence type="predicted"/>
<accession>A0A9P1J156</accession>
<sequence>MPVWIRADVDNYSRQFEGSFRHLVNEFTTLVAKAQARNVPNATIAGYQLDFNNISREANELINTFHFGRCDAVYQILVSMQKVYHKLNEASDRAVNTPTRRERQVVQQQTEIEVITLD</sequence>
<evidence type="ECO:0000313" key="1">
    <source>
        <dbReference type="EMBL" id="CAI5454760.1"/>
    </source>
</evidence>
<keyword evidence="2" id="KW-1185">Reference proteome</keyword>
<organism evidence="1 2">
    <name type="scientific">Caenorhabditis angaria</name>
    <dbReference type="NCBI Taxonomy" id="860376"/>
    <lineage>
        <taxon>Eukaryota</taxon>
        <taxon>Metazoa</taxon>
        <taxon>Ecdysozoa</taxon>
        <taxon>Nematoda</taxon>
        <taxon>Chromadorea</taxon>
        <taxon>Rhabditida</taxon>
        <taxon>Rhabditina</taxon>
        <taxon>Rhabditomorpha</taxon>
        <taxon>Rhabditoidea</taxon>
        <taxon>Rhabditidae</taxon>
        <taxon>Peloderinae</taxon>
        <taxon>Caenorhabditis</taxon>
    </lineage>
</organism>
<protein>
    <submittedName>
        <fullName evidence="1">Uncharacterized protein</fullName>
    </submittedName>
</protein>